<keyword evidence="10" id="KW-1185">Reference proteome</keyword>
<feature type="transmembrane region" description="Helical" evidence="7">
    <location>
        <begin position="59"/>
        <end position="79"/>
    </location>
</feature>
<comment type="similarity">
    <text evidence="1">Belongs to the AB hydrolase superfamily. Lipase family.</text>
</comment>
<evidence type="ECO:0000256" key="3">
    <source>
        <dbReference type="ARBA" id="ARBA00022801"/>
    </source>
</evidence>
<keyword evidence="3" id="KW-0378">Hydrolase</keyword>
<evidence type="ECO:0000259" key="8">
    <source>
        <dbReference type="Pfam" id="PF00561"/>
    </source>
</evidence>
<dbReference type="AlphaFoldDB" id="A0A9W6FA16"/>
<evidence type="ECO:0000256" key="5">
    <source>
        <dbReference type="ARBA" id="ARBA00023098"/>
    </source>
</evidence>
<dbReference type="GO" id="GO:0016042">
    <property type="term" value="P:lipid catabolic process"/>
    <property type="evidence" value="ECO:0007669"/>
    <property type="project" value="UniProtKB-KW"/>
</dbReference>
<keyword evidence="4" id="KW-0442">Lipid degradation</keyword>
<keyword evidence="5" id="KW-0443">Lipid metabolism</keyword>
<name>A0A9W6FA16_9CHLO</name>
<dbReference type="Pfam" id="PF00561">
    <property type="entry name" value="Abhydrolase_1"/>
    <property type="match status" value="1"/>
</dbReference>
<organism evidence="9 10">
    <name type="scientific">Pleodorina starrii</name>
    <dbReference type="NCBI Taxonomy" id="330485"/>
    <lineage>
        <taxon>Eukaryota</taxon>
        <taxon>Viridiplantae</taxon>
        <taxon>Chlorophyta</taxon>
        <taxon>core chlorophytes</taxon>
        <taxon>Chlorophyceae</taxon>
        <taxon>CS clade</taxon>
        <taxon>Chlamydomonadales</taxon>
        <taxon>Volvocaceae</taxon>
        <taxon>Pleodorina</taxon>
    </lineage>
</organism>
<dbReference type="Proteomes" id="UP001165080">
    <property type="component" value="Unassembled WGS sequence"/>
</dbReference>
<dbReference type="FunFam" id="3.40.50.1820:FF:000057">
    <property type="entry name" value="Lipase"/>
    <property type="match status" value="1"/>
</dbReference>
<evidence type="ECO:0000256" key="2">
    <source>
        <dbReference type="ARBA" id="ARBA00022729"/>
    </source>
</evidence>
<evidence type="ECO:0000256" key="4">
    <source>
        <dbReference type="ARBA" id="ARBA00022963"/>
    </source>
</evidence>
<keyword evidence="7" id="KW-1133">Transmembrane helix</keyword>
<evidence type="ECO:0000256" key="6">
    <source>
        <dbReference type="ARBA" id="ARBA00023180"/>
    </source>
</evidence>
<evidence type="ECO:0000313" key="10">
    <source>
        <dbReference type="Proteomes" id="UP001165080"/>
    </source>
</evidence>
<keyword evidence="7" id="KW-0812">Transmembrane</keyword>
<keyword evidence="7" id="KW-0472">Membrane</keyword>
<dbReference type="InterPro" id="IPR000073">
    <property type="entry name" value="AB_hydrolase_1"/>
</dbReference>
<comment type="caution">
    <text evidence="9">The sequence shown here is derived from an EMBL/GenBank/DDBJ whole genome shotgun (WGS) entry which is preliminary data.</text>
</comment>
<feature type="domain" description="AB hydrolase-1" evidence="8">
    <location>
        <begin position="241"/>
        <end position="532"/>
    </location>
</feature>
<proteinExistence type="inferred from homology"/>
<evidence type="ECO:0000313" key="9">
    <source>
        <dbReference type="EMBL" id="GLC61305.1"/>
    </source>
</evidence>
<dbReference type="PANTHER" id="PTHR11005">
    <property type="entry name" value="LYSOSOMAL ACID LIPASE-RELATED"/>
    <property type="match status" value="1"/>
</dbReference>
<evidence type="ECO:0000256" key="7">
    <source>
        <dbReference type="SAM" id="Phobius"/>
    </source>
</evidence>
<dbReference type="Gene3D" id="3.40.50.1820">
    <property type="entry name" value="alpha/beta hydrolase"/>
    <property type="match status" value="1"/>
</dbReference>
<evidence type="ECO:0000256" key="1">
    <source>
        <dbReference type="ARBA" id="ARBA00010701"/>
    </source>
</evidence>
<dbReference type="GO" id="GO:0016787">
    <property type="term" value="F:hydrolase activity"/>
    <property type="evidence" value="ECO:0007669"/>
    <property type="project" value="UniProtKB-KW"/>
</dbReference>
<protein>
    <recommendedName>
        <fullName evidence="8">AB hydrolase-1 domain-containing protein</fullName>
    </recommendedName>
</protein>
<dbReference type="InterPro" id="IPR029058">
    <property type="entry name" value="AB_hydrolase_fold"/>
</dbReference>
<keyword evidence="2" id="KW-0732">Signal</keyword>
<accession>A0A9W6FA16</accession>
<keyword evidence="6" id="KW-0325">Glycoprotein</keyword>
<dbReference type="EMBL" id="BRXU01000044">
    <property type="protein sequence ID" value="GLC61305.1"/>
    <property type="molecule type" value="Genomic_DNA"/>
</dbReference>
<dbReference type="SUPFAM" id="SSF53474">
    <property type="entry name" value="alpha/beta-Hydrolases"/>
    <property type="match status" value="1"/>
</dbReference>
<sequence>MKSRCCTEHTARTALRRPKNYCAGPMAGAKLRSRSSAKRPHQKPAAVKCPGGPDPKYTLFWALRSSLLPLLLLALLALASYGAESRRLQTTATDSASSVPNSSFDAVVPRPSITIRVDDDRSSTGSGITDGRAKAAAISSSDGRASVITGDGDASGMGTRANADLVGPLVSGDMSGVFQHLPPNASVPVSAYSLRIDDMAALVVPKGYRLERHVVVTGDGYKLGTFRIPYGRAGPGPARRPPVLLIHGISLASTCWVVNSPQQSLAFILADRGYDVWMMNTRGNTFSRDHVLYRDSQSAFWRFSVDEMAKWDLRENIKYIQDTTGFSKVGLVGHSQGGTIGLMALSDDPWLAESVSVLVALGPCAYVKYMKSVVLGSFCLQANTSQLLNMLPSQELIYMSYQMQQTYLNGVCQVPGTMMTCLTTMEAIFGASRRITAAQYRRYWQIWPSSTSLGNSLQWAQIYNEPKPRFFRHNYGPEYKLEDVRAPVVMVSGGSDVLADMQDIAEQKKRLRNVIRKELHIPDYSHMDFIWDTGAARTAYPIILEALAESFS</sequence>
<reference evidence="9 10" key="1">
    <citation type="journal article" date="2023" name="Commun. Biol.">
        <title>Reorganization of the ancestral sex-determining regions during the evolution of trioecy in Pleodorina starrii.</title>
        <authorList>
            <person name="Takahashi K."/>
            <person name="Suzuki S."/>
            <person name="Kawai-Toyooka H."/>
            <person name="Yamamoto K."/>
            <person name="Hamaji T."/>
            <person name="Ootsuki R."/>
            <person name="Yamaguchi H."/>
            <person name="Kawachi M."/>
            <person name="Higashiyama T."/>
            <person name="Nozaki H."/>
        </authorList>
    </citation>
    <scope>NUCLEOTIDE SEQUENCE [LARGE SCALE GENOMIC DNA]</scope>
    <source>
        <strain evidence="9 10">NIES-4479</strain>
    </source>
</reference>
<gene>
    <name evidence="9" type="primary">PLEST009450</name>
    <name evidence="9" type="ORF">PLESTB_001741600</name>
</gene>